<evidence type="ECO:0000256" key="6">
    <source>
        <dbReference type="SAM" id="Phobius"/>
    </source>
</evidence>
<evidence type="ECO:0000256" key="5">
    <source>
        <dbReference type="ARBA" id="ARBA00023136"/>
    </source>
</evidence>
<reference evidence="7 8" key="1">
    <citation type="submission" date="2016-10" db="EMBL/GenBank/DDBJ databases">
        <authorList>
            <person name="de Groot N.N."/>
        </authorList>
    </citation>
    <scope>NUCLEOTIDE SEQUENCE [LARGE SCALE GENOMIC DNA]</scope>
    <source>
        <strain evidence="7 8">DSM 5522</strain>
    </source>
</reference>
<dbReference type="OrthoDB" id="9812661at2"/>
<dbReference type="GO" id="GO:0008360">
    <property type="term" value="P:regulation of cell shape"/>
    <property type="evidence" value="ECO:0007669"/>
    <property type="project" value="UniProtKB-KW"/>
</dbReference>
<sequence length="374" mass="41340">MRIRYNIRYYRFSLVVLAVVLSCIGIVLVGSAEADLESRQMIGLLGGLFVMVVASVVDYNYILNFSWIIYVFNIILLISVRFLGRTVGGSQRWISIAGIQFQPSELSKLLIILFFAKFFQEHIEEVNTLKFIILSSVLMAIPTALILLQPDLSTTIVVALLFCVLYFISGLSIKIILGVLALLIPGGIIFFINILNGNLKPILGYQYNRIISWLRPEEYTDLSYQQTNSITAIGSGMLFGKGLNNNLISSVKNGNFLSESQTDFIFAVAGEELGFVGCMVIIGLLILIAFECFWIARNANDISGKLICCGVGSWISFQGGINICVATRLLPNTGLPLPFVSYGLTSLMTLFLAIGVVLNVGLQRNTYARHETIR</sequence>
<name>A0A1I0V5E7_9FIRM</name>
<protein>
    <submittedName>
        <fullName evidence="7">Rod shape determining protein RodA</fullName>
    </submittedName>
</protein>
<feature type="transmembrane region" description="Helical" evidence="6">
    <location>
        <begin position="342"/>
        <end position="362"/>
    </location>
</feature>
<dbReference type="PANTHER" id="PTHR30474">
    <property type="entry name" value="CELL CYCLE PROTEIN"/>
    <property type="match status" value="1"/>
</dbReference>
<feature type="transmembrane region" description="Helical" evidence="6">
    <location>
        <begin position="67"/>
        <end position="87"/>
    </location>
</feature>
<dbReference type="GO" id="GO:0005886">
    <property type="term" value="C:plasma membrane"/>
    <property type="evidence" value="ECO:0007669"/>
    <property type="project" value="TreeGrafter"/>
</dbReference>
<dbReference type="RefSeq" id="WP_092869881.1">
    <property type="nucleotide sequence ID" value="NZ_FOJY01000001.1"/>
</dbReference>
<keyword evidence="2 6" id="KW-0812">Transmembrane</keyword>
<evidence type="ECO:0000256" key="3">
    <source>
        <dbReference type="ARBA" id="ARBA00022960"/>
    </source>
</evidence>
<accession>A0A1I0V5E7</accession>
<dbReference type="AlphaFoldDB" id="A0A1I0V5E7"/>
<dbReference type="GO" id="GO:0032153">
    <property type="term" value="C:cell division site"/>
    <property type="evidence" value="ECO:0007669"/>
    <property type="project" value="TreeGrafter"/>
</dbReference>
<feature type="transmembrane region" description="Helical" evidence="6">
    <location>
        <begin position="128"/>
        <end position="146"/>
    </location>
</feature>
<dbReference type="GO" id="GO:0051301">
    <property type="term" value="P:cell division"/>
    <property type="evidence" value="ECO:0007669"/>
    <property type="project" value="InterPro"/>
</dbReference>
<evidence type="ECO:0000256" key="2">
    <source>
        <dbReference type="ARBA" id="ARBA00022692"/>
    </source>
</evidence>
<feature type="transmembrane region" description="Helical" evidence="6">
    <location>
        <begin position="41"/>
        <end position="60"/>
    </location>
</feature>
<dbReference type="PROSITE" id="PS51257">
    <property type="entry name" value="PROKAR_LIPOPROTEIN"/>
    <property type="match status" value="1"/>
</dbReference>
<dbReference type="GO" id="GO:0015648">
    <property type="term" value="F:lipid-linked peptidoglycan transporter activity"/>
    <property type="evidence" value="ECO:0007669"/>
    <property type="project" value="TreeGrafter"/>
</dbReference>
<keyword evidence="4 6" id="KW-1133">Transmembrane helix</keyword>
<evidence type="ECO:0000313" key="7">
    <source>
        <dbReference type="EMBL" id="SFA71521.1"/>
    </source>
</evidence>
<feature type="transmembrane region" description="Helical" evidence="6">
    <location>
        <begin position="12"/>
        <end position="29"/>
    </location>
</feature>
<proteinExistence type="predicted"/>
<evidence type="ECO:0000256" key="4">
    <source>
        <dbReference type="ARBA" id="ARBA00022989"/>
    </source>
</evidence>
<dbReference type="PANTHER" id="PTHR30474:SF1">
    <property type="entry name" value="PEPTIDOGLYCAN GLYCOSYLTRANSFERASE MRDB"/>
    <property type="match status" value="1"/>
</dbReference>
<evidence type="ECO:0000256" key="1">
    <source>
        <dbReference type="ARBA" id="ARBA00004141"/>
    </source>
</evidence>
<feature type="transmembrane region" description="Helical" evidence="6">
    <location>
        <begin position="273"/>
        <end position="294"/>
    </location>
</feature>
<dbReference type="Pfam" id="PF01098">
    <property type="entry name" value="FTSW_RODA_SPOVE"/>
    <property type="match status" value="1"/>
</dbReference>
<keyword evidence="8" id="KW-1185">Reference proteome</keyword>
<dbReference type="STRING" id="1120918.SAMN05216249_101171"/>
<gene>
    <name evidence="7" type="ORF">SAMN05216249_101171</name>
</gene>
<dbReference type="EMBL" id="FOJY01000001">
    <property type="protein sequence ID" value="SFA71521.1"/>
    <property type="molecule type" value="Genomic_DNA"/>
</dbReference>
<keyword evidence="3" id="KW-0133">Cell shape</keyword>
<evidence type="ECO:0000313" key="8">
    <source>
        <dbReference type="Proteomes" id="UP000198838"/>
    </source>
</evidence>
<dbReference type="InterPro" id="IPR001182">
    <property type="entry name" value="FtsW/RodA"/>
</dbReference>
<feature type="transmembrane region" description="Helical" evidence="6">
    <location>
        <begin position="93"/>
        <end position="116"/>
    </location>
</feature>
<keyword evidence="5 6" id="KW-0472">Membrane</keyword>
<organism evidence="7 8">
    <name type="scientific">Acetitomaculum ruminis DSM 5522</name>
    <dbReference type="NCBI Taxonomy" id="1120918"/>
    <lineage>
        <taxon>Bacteria</taxon>
        <taxon>Bacillati</taxon>
        <taxon>Bacillota</taxon>
        <taxon>Clostridia</taxon>
        <taxon>Lachnospirales</taxon>
        <taxon>Lachnospiraceae</taxon>
        <taxon>Acetitomaculum</taxon>
    </lineage>
</organism>
<feature type="transmembrane region" description="Helical" evidence="6">
    <location>
        <begin position="152"/>
        <end position="168"/>
    </location>
</feature>
<feature type="transmembrane region" description="Helical" evidence="6">
    <location>
        <begin position="175"/>
        <end position="195"/>
    </location>
</feature>
<dbReference type="Proteomes" id="UP000198838">
    <property type="component" value="Unassembled WGS sequence"/>
</dbReference>
<comment type="subcellular location">
    <subcellularLocation>
        <location evidence="1">Membrane</location>
        <topology evidence="1">Multi-pass membrane protein</topology>
    </subcellularLocation>
</comment>
<feature type="transmembrane region" description="Helical" evidence="6">
    <location>
        <begin position="306"/>
        <end position="330"/>
    </location>
</feature>